<reference evidence="1" key="1">
    <citation type="submission" date="2024-02" db="EMBL/GenBank/DDBJ databases">
        <authorList>
            <consortium name="ELIXIR-Norway"/>
            <consortium name="Elixir Norway"/>
        </authorList>
    </citation>
    <scope>NUCLEOTIDE SEQUENCE</scope>
</reference>
<dbReference type="Proteomes" id="UP001497444">
    <property type="component" value="Unassembled WGS sequence"/>
</dbReference>
<comment type="caution">
    <text evidence="1">The sequence shown here is derived from an EMBL/GenBank/DDBJ whole genome shotgun (WGS) entry which is preliminary data.</text>
</comment>
<dbReference type="EMBL" id="CAXAQS010000347">
    <property type="protein sequence ID" value="CAK9251225.1"/>
    <property type="molecule type" value="Genomic_DNA"/>
</dbReference>
<evidence type="ECO:0000313" key="1">
    <source>
        <dbReference type="EMBL" id="CAK9251225.1"/>
    </source>
</evidence>
<gene>
    <name evidence="1" type="ORF">CSSPJE1EN1_LOCUS26603</name>
</gene>
<evidence type="ECO:0000313" key="2">
    <source>
        <dbReference type="Proteomes" id="UP001497444"/>
    </source>
</evidence>
<proteinExistence type="predicted"/>
<accession>A0ABP0V9X2</accession>
<sequence>MRQLLLGLRSYEGVDFPQACKAVITTLTQRTNKKLDVPQLASAVDVNKFGRQVDVTCDTVFCYHKGEPEYPAKLLVRLFGAADSESDGE</sequence>
<organism evidence="1 2">
    <name type="scientific">Sphagnum jensenii</name>
    <dbReference type="NCBI Taxonomy" id="128206"/>
    <lineage>
        <taxon>Eukaryota</taxon>
        <taxon>Viridiplantae</taxon>
        <taxon>Streptophyta</taxon>
        <taxon>Embryophyta</taxon>
        <taxon>Bryophyta</taxon>
        <taxon>Sphagnophytina</taxon>
        <taxon>Sphagnopsida</taxon>
        <taxon>Sphagnales</taxon>
        <taxon>Sphagnaceae</taxon>
        <taxon>Sphagnum</taxon>
    </lineage>
</organism>
<protein>
    <submittedName>
        <fullName evidence="1">Uncharacterized protein</fullName>
    </submittedName>
</protein>
<keyword evidence="2" id="KW-1185">Reference proteome</keyword>
<name>A0ABP0V9X2_9BRYO</name>